<evidence type="ECO:0000259" key="1">
    <source>
        <dbReference type="Pfam" id="PF07791"/>
    </source>
</evidence>
<dbReference type="EMBL" id="MPIN01000009">
    <property type="protein sequence ID" value="OJH36829.1"/>
    <property type="molecule type" value="Genomic_DNA"/>
</dbReference>
<dbReference type="AlphaFoldDB" id="A0A1L9B3I7"/>
<evidence type="ECO:0000313" key="2">
    <source>
        <dbReference type="EMBL" id="OJH36829.1"/>
    </source>
</evidence>
<name>A0A1L9B3I7_9BACT</name>
<reference evidence="2 3" key="2">
    <citation type="submission" date="2016-12" db="EMBL/GenBank/DDBJ databases">
        <title>Draft Genome Sequence of Cystobacter ferrugineus Strain Cbfe23.</title>
        <authorList>
            <person name="Akbar S."/>
            <person name="Dowd S.E."/>
            <person name="Stevens D.C."/>
        </authorList>
    </citation>
    <scope>NUCLEOTIDE SEQUENCE [LARGE SCALE GENOMIC DNA]</scope>
    <source>
        <strain evidence="2 3">Cbfe23</strain>
    </source>
</reference>
<dbReference type="Pfam" id="PF07791">
    <property type="entry name" value="Imm11"/>
    <property type="match status" value="1"/>
</dbReference>
<evidence type="ECO:0000313" key="3">
    <source>
        <dbReference type="Proteomes" id="UP000182229"/>
    </source>
</evidence>
<gene>
    <name evidence="2" type="ORF">BON30_30455</name>
</gene>
<organism evidence="2 3">
    <name type="scientific">Cystobacter ferrugineus</name>
    <dbReference type="NCBI Taxonomy" id="83449"/>
    <lineage>
        <taxon>Bacteria</taxon>
        <taxon>Pseudomonadati</taxon>
        <taxon>Myxococcota</taxon>
        <taxon>Myxococcia</taxon>
        <taxon>Myxococcales</taxon>
        <taxon>Cystobacterineae</taxon>
        <taxon>Archangiaceae</taxon>
        <taxon>Cystobacter</taxon>
    </lineage>
</organism>
<dbReference type="Proteomes" id="UP000182229">
    <property type="component" value="Unassembled WGS sequence"/>
</dbReference>
<sequence length="181" mass="20592">MRGDVHVPGRWYIQGPLDTQGNRIIPWELEQGRPVHLEGMPLLSVRYPGLALDYTESASATIVSRRFVCLCERLGIQSEVQFIPARVDGQAEPYFILNALRIIRCVDEARCEEIAFWEPRHGDPERVGHYRNVAGLKIDPTKVEDANIFRPWGWTVVLIVSERVKLAIEKEGLTGAKFIEV</sequence>
<dbReference type="InterPro" id="IPR012433">
    <property type="entry name" value="Imm11"/>
</dbReference>
<feature type="domain" description="Immunity MXAN-0049 protein" evidence="1">
    <location>
        <begin position="49"/>
        <end position="181"/>
    </location>
</feature>
<keyword evidence="3" id="KW-1185">Reference proteome</keyword>
<accession>A0A1L9B3I7</accession>
<proteinExistence type="predicted"/>
<protein>
    <recommendedName>
        <fullName evidence="1">Immunity MXAN-0049 protein domain-containing protein</fullName>
    </recommendedName>
</protein>
<comment type="caution">
    <text evidence="2">The sequence shown here is derived from an EMBL/GenBank/DDBJ whole genome shotgun (WGS) entry which is preliminary data.</text>
</comment>
<reference evidence="3" key="1">
    <citation type="submission" date="2016-11" db="EMBL/GenBank/DDBJ databases">
        <authorList>
            <person name="Shukria A."/>
            <person name="Stevens D.C."/>
        </authorList>
    </citation>
    <scope>NUCLEOTIDE SEQUENCE [LARGE SCALE GENOMIC DNA]</scope>
    <source>
        <strain evidence="3">Cbfe23</strain>
    </source>
</reference>